<dbReference type="Proteomes" id="UP000248161">
    <property type="component" value="Unassembled WGS sequence"/>
</dbReference>
<gene>
    <name evidence="4" type="ORF">CXX69_03255</name>
</gene>
<evidence type="ECO:0000313" key="5">
    <source>
        <dbReference type="Proteomes" id="UP000248161"/>
    </source>
</evidence>
<dbReference type="AlphaFoldDB" id="A0A2V3HV67"/>
<feature type="region of interest" description="Disordered" evidence="3">
    <location>
        <begin position="19"/>
        <end position="155"/>
    </location>
</feature>
<dbReference type="Pfam" id="PF02412">
    <property type="entry name" value="TSP_3"/>
    <property type="match status" value="3"/>
</dbReference>
<dbReference type="Gene3D" id="3.40.50.1820">
    <property type="entry name" value="alpha/beta hydrolase"/>
    <property type="match status" value="1"/>
</dbReference>
<evidence type="ECO:0000313" key="4">
    <source>
        <dbReference type="EMBL" id="PXF21641.1"/>
    </source>
</evidence>
<protein>
    <recommendedName>
        <fullName evidence="6">Dienelactone hydrolase</fullName>
    </recommendedName>
</protein>
<dbReference type="GO" id="GO:0007155">
    <property type="term" value="P:cell adhesion"/>
    <property type="evidence" value="ECO:0007669"/>
    <property type="project" value="InterPro"/>
</dbReference>
<feature type="compositionally biased region" description="Acidic residues" evidence="3">
    <location>
        <begin position="21"/>
        <end position="34"/>
    </location>
</feature>
<dbReference type="PANTHER" id="PTHR10199">
    <property type="entry name" value="THROMBOSPONDIN"/>
    <property type="match status" value="1"/>
</dbReference>
<dbReference type="EMBL" id="PSPG01000006">
    <property type="protein sequence ID" value="PXF21641.1"/>
    <property type="molecule type" value="Genomic_DNA"/>
</dbReference>
<dbReference type="SUPFAM" id="SSF53474">
    <property type="entry name" value="alpha/beta-Hydrolases"/>
    <property type="match status" value="1"/>
</dbReference>
<evidence type="ECO:0000256" key="3">
    <source>
        <dbReference type="SAM" id="MobiDB-lite"/>
    </source>
</evidence>
<keyword evidence="1" id="KW-0732">Signal</keyword>
<name>A0A2V3HV67_9ARCH</name>
<accession>A0A2V3HV67</accession>
<proteinExistence type="predicted"/>
<dbReference type="PANTHER" id="PTHR10199:SF100">
    <property type="entry name" value="THROMBOSPONDIN, ISOFORM A"/>
    <property type="match status" value="1"/>
</dbReference>
<feature type="compositionally biased region" description="Acidic residues" evidence="3">
    <location>
        <begin position="125"/>
        <end position="134"/>
    </location>
</feature>
<feature type="compositionally biased region" description="Acidic residues" evidence="3">
    <location>
        <begin position="44"/>
        <end position="82"/>
    </location>
</feature>
<dbReference type="InterPro" id="IPR029058">
    <property type="entry name" value="AB_hydrolase_fold"/>
</dbReference>
<sequence length="477" mass="50626">MALCIAALLVLTTLAGCFEPPDLDGDGAPDESDNCPDIANPDQLDTDDDGLGDACDGDDDGDGVADEDDALPLDPNETADLDGDGKGDNSDGDIDGDGIGNDKDAFPTDPSESADTDGDGIGNNADDDDDDDGIVDASDPFRLTPATPLDSPGPFKVGTDDFTFTGSTGIEITVQAWFPTADLEGEEVVYDNIYPGGAWDGATPDCSQTHPVAVYSHGTGYGLRWMSAFLTERLASHGFLVIAPDHVDDTLFDSDNAKLPQTLLRRPVDISDTFDWMVEKSEGKREFQGCIDPGAGYAVMGHSGGGYTALTASGATISIDDLEADCEAGIYFYCSMRDTWLEAHPGSDTIDLSDDRIWATVALAPWDAFVLGTGLRMVQTPTLVLTGDADATTNLSMVTTIVGNLEDPSALFGVLKNAGHYHFSPIGCDAYGCDDQLNLSISMELTNESVTLFLAQQLQWPGSEVVEMPESEYLEWQ</sequence>
<dbReference type="InterPro" id="IPR028974">
    <property type="entry name" value="TSP_type-3_rpt"/>
</dbReference>
<evidence type="ECO:0000256" key="1">
    <source>
        <dbReference type="ARBA" id="ARBA00022729"/>
    </source>
</evidence>
<reference evidence="4 5" key="1">
    <citation type="journal article" date="2015" name="Nat. Commun.">
        <title>Genomic and transcriptomic evidence for scavenging of diverse organic compounds by widespread deep-sea archaea.</title>
        <authorList>
            <person name="Li M."/>
            <person name="Baker B.J."/>
            <person name="Anantharaman K."/>
            <person name="Jain S."/>
            <person name="Breier J.A."/>
            <person name="Dick G.J."/>
        </authorList>
    </citation>
    <scope>NUCLEOTIDE SEQUENCE [LARGE SCALE GENOMIC DNA]</scope>
    <source>
        <strain evidence="4">Cayman_51_deep</strain>
    </source>
</reference>
<dbReference type="InterPro" id="IPR003367">
    <property type="entry name" value="Thrombospondin_3-like_rpt"/>
</dbReference>
<comment type="caution">
    <text evidence="4">The sequence shown here is derived from an EMBL/GenBank/DDBJ whole genome shotgun (WGS) entry which is preliminary data.</text>
</comment>
<organism evidence="4 5">
    <name type="scientific">Candidatus Thalassarchaeum betae</name>
    <dbReference type="NCBI Taxonomy" id="2599289"/>
    <lineage>
        <taxon>Archaea</taxon>
        <taxon>Methanobacteriati</taxon>
        <taxon>Thermoplasmatota</taxon>
        <taxon>Candidatus Poseidoniia</taxon>
        <taxon>Candidatus Poseidoniales</taxon>
        <taxon>Candidatus Thalassarchaeaceae</taxon>
        <taxon>Candidatus Thalassarchaeum</taxon>
    </lineage>
</organism>
<evidence type="ECO:0008006" key="6">
    <source>
        <dbReference type="Google" id="ProtNLM"/>
    </source>
</evidence>
<keyword evidence="2" id="KW-0106">Calcium</keyword>
<dbReference type="Pfam" id="PF03403">
    <property type="entry name" value="PAF-AH_p_II"/>
    <property type="match status" value="1"/>
</dbReference>
<dbReference type="GO" id="GO:0005509">
    <property type="term" value="F:calcium ion binding"/>
    <property type="evidence" value="ECO:0007669"/>
    <property type="project" value="InterPro"/>
</dbReference>
<dbReference type="SUPFAM" id="SSF103647">
    <property type="entry name" value="TSP type-3 repeat"/>
    <property type="match status" value="1"/>
</dbReference>
<evidence type="ECO:0000256" key="2">
    <source>
        <dbReference type="ARBA" id="ARBA00022837"/>
    </source>
</evidence>
<dbReference type="Gene3D" id="4.10.1080.10">
    <property type="entry name" value="TSP type-3 repeat"/>
    <property type="match status" value="1"/>
</dbReference>